<name>A0ABT4IP79_9EURY</name>
<proteinExistence type="predicted"/>
<dbReference type="InterPro" id="IPR000182">
    <property type="entry name" value="GNAT_dom"/>
</dbReference>
<dbReference type="SUPFAM" id="SSF55729">
    <property type="entry name" value="Acyl-CoA N-acyltransferases (Nat)"/>
    <property type="match status" value="1"/>
</dbReference>
<protein>
    <submittedName>
        <fullName evidence="2">GNAT family N-acetyltransferase</fullName>
        <ecNumber evidence="2">2.3.1.-</ecNumber>
    </submittedName>
</protein>
<dbReference type="PROSITE" id="PS51186">
    <property type="entry name" value="GNAT"/>
    <property type="match status" value="1"/>
</dbReference>
<dbReference type="Proteomes" id="UP001141336">
    <property type="component" value="Unassembled WGS sequence"/>
</dbReference>
<sequence>MDNEGKKPEKKNPDITYRAIRTWNESEIIDLYRAGGWWEMGWNPAGIAPLIRGSYLFILALDTTTGHAIGMGRLIADGSSDGYIQDVVVLPTYRERGIGTTIATLLRTLGAALGLSWIGLISAPGKENIYKRAGFSPMENYTPMNLNEERPNRYHDTQ</sequence>
<dbReference type="CDD" id="cd04301">
    <property type="entry name" value="NAT_SF"/>
    <property type="match status" value="1"/>
</dbReference>
<dbReference type="InterPro" id="IPR053144">
    <property type="entry name" value="Acetyltransferase_Butenolide"/>
</dbReference>
<feature type="domain" description="N-acetyltransferase" evidence="1">
    <location>
        <begin position="15"/>
        <end position="153"/>
    </location>
</feature>
<dbReference type="GO" id="GO:0016746">
    <property type="term" value="F:acyltransferase activity"/>
    <property type="evidence" value="ECO:0007669"/>
    <property type="project" value="UniProtKB-KW"/>
</dbReference>
<dbReference type="RefSeq" id="WP_268923663.1">
    <property type="nucleotide sequence ID" value="NZ_JAPTGC010000019.1"/>
</dbReference>
<dbReference type="EC" id="2.3.1.-" evidence="2"/>
<comment type="caution">
    <text evidence="2">The sequence shown here is derived from an EMBL/GenBank/DDBJ whole genome shotgun (WGS) entry which is preliminary data.</text>
</comment>
<dbReference type="PANTHER" id="PTHR43233:SF1">
    <property type="entry name" value="FAMILY N-ACETYLTRANSFERASE, PUTATIVE (AFU_ORTHOLOGUE AFUA_6G03350)-RELATED"/>
    <property type="match status" value="1"/>
</dbReference>
<accession>A0ABT4IP79</accession>
<keyword evidence="2" id="KW-0808">Transferase</keyword>
<dbReference type="EMBL" id="JAPTGC010000019">
    <property type="protein sequence ID" value="MCZ0863399.1"/>
    <property type="molecule type" value="Genomic_DNA"/>
</dbReference>
<dbReference type="InterPro" id="IPR016181">
    <property type="entry name" value="Acyl_CoA_acyltransferase"/>
</dbReference>
<gene>
    <name evidence="2" type="ORF">O0S09_09090</name>
</gene>
<keyword evidence="2" id="KW-0012">Acyltransferase</keyword>
<organism evidence="2 3">
    <name type="scientific">Methanocorpusculum vombati</name>
    <dbReference type="NCBI Taxonomy" id="3002864"/>
    <lineage>
        <taxon>Archaea</taxon>
        <taxon>Methanobacteriati</taxon>
        <taxon>Methanobacteriota</taxon>
        <taxon>Stenosarchaea group</taxon>
        <taxon>Methanomicrobia</taxon>
        <taxon>Methanomicrobiales</taxon>
        <taxon>Methanocorpusculaceae</taxon>
        <taxon>Methanocorpusculum</taxon>
    </lineage>
</organism>
<dbReference type="Pfam" id="PF00583">
    <property type="entry name" value="Acetyltransf_1"/>
    <property type="match status" value="1"/>
</dbReference>
<evidence type="ECO:0000313" key="3">
    <source>
        <dbReference type="Proteomes" id="UP001141336"/>
    </source>
</evidence>
<dbReference type="Gene3D" id="3.40.630.30">
    <property type="match status" value="1"/>
</dbReference>
<evidence type="ECO:0000259" key="1">
    <source>
        <dbReference type="PROSITE" id="PS51186"/>
    </source>
</evidence>
<keyword evidence="3" id="KW-1185">Reference proteome</keyword>
<dbReference type="PANTHER" id="PTHR43233">
    <property type="entry name" value="FAMILY N-ACETYLTRANSFERASE, PUTATIVE (AFU_ORTHOLOGUE AFUA_6G03350)-RELATED"/>
    <property type="match status" value="1"/>
</dbReference>
<evidence type="ECO:0000313" key="2">
    <source>
        <dbReference type="EMBL" id="MCZ0863399.1"/>
    </source>
</evidence>
<reference evidence="2" key="1">
    <citation type="submission" date="2022-12" db="EMBL/GenBank/DDBJ databases">
        <title>Isolation and characterisation of novel Methanocorpusculum spp. from native Australian herbivores indicates the genus is ancestrally host-associated.</title>
        <authorList>
            <person name="Volmer J.G."/>
            <person name="Soo R.M."/>
            <person name="Evans P.N."/>
            <person name="Hoedt E.C."/>
            <person name="Astorga Alsina A.L."/>
            <person name="Woodcroft B.J."/>
            <person name="Tyson G.W."/>
            <person name="Hugenholtz P."/>
            <person name="Morrison M."/>
        </authorList>
    </citation>
    <scope>NUCLEOTIDE SEQUENCE</scope>
    <source>
        <strain evidence="2">CW153</strain>
    </source>
</reference>